<keyword evidence="3" id="KW-1185">Reference proteome</keyword>
<comment type="caution">
    <text evidence="2">The sequence shown here is derived from an EMBL/GenBank/DDBJ whole genome shotgun (WGS) entry which is preliminary data.</text>
</comment>
<gene>
    <name evidence="2" type="ORF">GCM10022423_25440</name>
</gene>
<dbReference type="RefSeq" id="WP_345144894.1">
    <property type="nucleotide sequence ID" value="NZ_BAABDU010000004.1"/>
</dbReference>
<keyword evidence="1" id="KW-1133">Transmembrane helix</keyword>
<keyword evidence="1" id="KW-0812">Transmembrane</keyword>
<sequence>MQDLKVVDDNRMSKLIIGLILDGIGMISFSIPLLGEFSDVIWAPIAAFIMTRMYKGRVGKVASVLTFIEEIIPFTDVIPSFTLTWIYTYFFTRQPNDFEETT</sequence>
<dbReference type="Proteomes" id="UP001500748">
    <property type="component" value="Unassembled WGS sequence"/>
</dbReference>
<proteinExistence type="predicted"/>
<accession>A0ABP7GPW0</accession>
<keyword evidence="1" id="KW-0472">Membrane</keyword>
<reference evidence="3" key="1">
    <citation type="journal article" date="2019" name="Int. J. Syst. Evol. Microbiol.">
        <title>The Global Catalogue of Microorganisms (GCM) 10K type strain sequencing project: providing services to taxonomists for standard genome sequencing and annotation.</title>
        <authorList>
            <consortium name="The Broad Institute Genomics Platform"/>
            <consortium name="The Broad Institute Genome Sequencing Center for Infectious Disease"/>
            <person name="Wu L."/>
            <person name="Ma J."/>
        </authorList>
    </citation>
    <scope>NUCLEOTIDE SEQUENCE [LARGE SCALE GENOMIC DNA]</scope>
    <source>
        <strain evidence="3">JCM 17337</strain>
    </source>
</reference>
<feature type="transmembrane region" description="Helical" evidence="1">
    <location>
        <begin position="12"/>
        <end position="31"/>
    </location>
</feature>
<organism evidence="2 3">
    <name type="scientific">Flavobacterium ginsengiterrae</name>
    <dbReference type="NCBI Taxonomy" id="871695"/>
    <lineage>
        <taxon>Bacteria</taxon>
        <taxon>Pseudomonadati</taxon>
        <taxon>Bacteroidota</taxon>
        <taxon>Flavobacteriia</taxon>
        <taxon>Flavobacteriales</taxon>
        <taxon>Flavobacteriaceae</taxon>
        <taxon>Flavobacterium</taxon>
    </lineage>
</organism>
<evidence type="ECO:0000313" key="2">
    <source>
        <dbReference type="EMBL" id="GAA3770516.1"/>
    </source>
</evidence>
<evidence type="ECO:0000313" key="3">
    <source>
        <dbReference type="Proteomes" id="UP001500748"/>
    </source>
</evidence>
<dbReference type="EMBL" id="BAABDU010000004">
    <property type="protein sequence ID" value="GAA3770516.1"/>
    <property type="molecule type" value="Genomic_DNA"/>
</dbReference>
<name>A0ABP7GPW0_9FLAO</name>
<protein>
    <submittedName>
        <fullName evidence="2">Uncharacterized protein</fullName>
    </submittedName>
</protein>
<evidence type="ECO:0000256" key="1">
    <source>
        <dbReference type="SAM" id="Phobius"/>
    </source>
</evidence>